<dbReference type="EMBL" id="QBIY01013347">
    <property type="protein sequence ID" value="RXN07472.1"/>
    <property type="molecule type" value="Genomic_DNA"/>
</dbReference>
<dbReference type="GO" id="GO:0007189">
    <property type="term" value="P:adenylate cyclase-activating G protein-coupled receptor signaling pathway"/>
    <property type="evidence" value="ECO:0007669"/>
    <property type="project" value="TreeGrafter"/>
</dbReference>
<feature type="domain" description="Guanylate cyclase" evidence="18">
    <location>
        <begin position="771"/>
        <end position="917"/>
    </location>
</feature>
<keyword evidence="10" id="KW-0067">ATP-binding</keyword>
<dbReference type="PANTHER" id="PTHR45627:SF15">
    <property type="entry name" value="ADENYLATE CYCLASE"/>
    <property type="match status" value="1"/>
</dbReference>
<dbReference type="InterPro" id="IPR029787">
    <property type="entry name" value="Nucleotide_cyclase"/>
</dbReference>
<accession>A0A498LI04</accession>
<dbReference type="GO" id="GO:0005886">
    <property type="term" value="C:plasma membrane"/>
    <property type="evidence" value="ECO:0007669"/>
    <property type="project" value="InterPro"/>
</dbReference>
<evidence type="ECO:0000256" key="6">
    <source>
        <dbReference type="ARBA" id="ARBA00022692"/>
    </source>
</evidence>
<dbReference type="GO" id="GO:0004016">
    <property type="term" value="F:adenylate cyclase activity"/>
    <property type="evidence" value="ECO:0007669"/>
    <property type="project" value="UniProtKB-EC"/>
</dbReference>
<dbReference type="PROSITE" id="PS50125">
    <property type="entry name" value="GUANYLATE_CYCLASE_2"/>
    <property type="match status" value="2"/>
</dbReference>
<keyword evidence="13" id="KW-0115">cAMP biosynthesis</keyword>
<comment type="cofactor">
    <cofactor evidence="3">
        <name>Mg(2+)</name>
        <dbReference type="ChEBI" id="CHEBI:18420"/>
    </cofactor>
</comment>
<keyword evidence="15" id="KW-0325">Glycoprotein</keyword>
<comment type="cofactor">
    <cofactor evidence="2">
        <name>Mn(2+)</name>
        <dbReference type="ChEBI" id="CHEBI:29035"/>
    </cofactor>
</comment>
<evidence type="ECO:0000256" key="9">
    <source>
        <dbReference type="ARBA" id="ARBA00022741"/>
    </source>
</evidence>
<dbReference type="EC" id="4.6.1.1" evidence="5"/>
<evidence type="ECO:0000256" key="12">
    <source>
        <dbReference type="ARBA" id="ARBA00022989"/>
    </source>
</evidence>
<dbReference type="GO" id="GO:0005524">
    <property type="term" value="F:ATP binding"/>
    <property type="evidence" value="ECO:0007669"/>
    <property type="project" value="UniProtKB-KW"/>
</dbReference>
<evidence type="ECO:0000256" key="2">
    <source>
        <dbReference type="ARBA" id="ARBA00001936"/>
    </source>
</evidence>
<dbReference type="AlphaFoldDB" id="A0A498LI04"/>
<proteinExistence type="predicted"/>
<keyword evidence="6 17" id="KW-0812">Transmembrane</keyword>
<protein>
    <recommendedName>
        <fullName evidence="5">adenylate cyclase</fullName>
        <ecNumber evidence="5">4.6.1.1</ecNumber>
    </recommendedName>
</protein>
<evidence type="ECO:0000313" key="20">
    <source>
        <dbReference type="EMBL" id="RXN23259.1"/>
    </source>
</evidence>
<keyword evidence="9" id="KW-0547">Nucleotide-binding</keyword>
<evidence type="ECO:0000256" key="17">
    <source>
        <dbReference type="SAM" id="Phobius"/>
    </source>
</evidence>
<keyword evidence="12 17" id="KW-1133">Transmembrane helix</keyword>
<comment type="caution">
    <text evidence="19">The sequence shown here is derived from an EMBL/GenBank/DDBJ whole genome shotgun (WGS) entry which is preliminary data.</text>
</comment>
<keyword evidence="16" id="KW-0456">Lyase</keyword>
<dbReference type="GO" id="GO:0006171">
    <property type="term" value="P:cAMP biosynthetic process"/>
    <property type="evidence" value="ECO:0007669"/>
    <property type="project" value="UniProtKB-KW"/>
</dbReference>
<evidence type="ECO:0000256" key="10">
    <source>
        <dbReference type="ARBA" id="ARBA00022840"/>
    </source>
</evidence>
<evidence type="ECO:0000256" key="13">
    <source>
        <dbReference type="ARBA" id="ARBA00022998"/>
    </source>
</evidence>
<dbReference type="FunFam" id="3.30.70.1230:FF:000001">
    <property type="entry name" value="Adenylate cyclase"/>
    <property type="match status" value="1"/>
</dbReference>
<keyword evidence="14 17" id="KW-0472">Membrane</keyword>
<dbReference type="InterPro" id="IPR001054">
    <property type="entry name" value="A/G_cyclase"/>
</dbReference>
<dbReference type="SUPFAM" id="SSF55073">
    <property type="entry name" value="Nucleotide cyclase"/>
    <property type="match status" value="2"/>
</dbReference>
<comment type="catalytic activity">
    <reaction evidence="1">
        <text>ATP = 3',5'-cyclic AMP + diphosphate</text>
        <dbReference type="Rhea" id="RHEA:15389"/>
        <dbReference type="ChEBI" id="CHEBI:30616"/>
        <dbReference type="ChEBI" id="CHEBI:33019"/>
        <dbReference type="ChEBI" id="CHEBI:58165"/>
        <dbReference type="EC" id="4.6.1.1"/>
    </reaction>
</comment>
<dbReference type="GO" id="GO:0046872">
    <property type="term" value="F:metal ion binding"/>
    <property type="evidence" value="ECO:0007669"/>
    <property type="project" value="UniProtKB-KW"/>
</dbReference>
<reference evidence="19 21" key="1">
    <citation type="submission" date="2018-03" db="EMBL/GenBank/DDBJ databases">
        <title>Draft genome sequence of Rohu Carp (Labeo rohita).</title>
        <authorList>
            <person name="Das P."/>
            <person name="Kushwaha B."/>
            <person name="Joshi C.G."/>
            <person name="Kumar D."/>
            <person name="Nagpure N.S."/>
            <person name="Sahoo L."/>
            <person name="Das S.P."/>
            <person name="Bit A."/>
            <person name="Patnaik S."/>
            <person name="Meher P.K."/>
            <person name="Jayasankar P."/>
            <person name="Koringa P.G."/>
            <person name="Patel N.V."/>
            <person name="Hinsu A.T."/>
            <person name="Kumar R."/>
            <person name="Pandey M."/>
            <person name="Agarwal S."/>
            <person name="Srivastava S."/>
            <person name="Singh M."/>
            <person name="Iquebal M.A."/>
            <person name="Jaiswal S."/>
            <person name="Angadi U.B."/>
            <person name="Kumar N."/>
            <person name="Raza M."/>
            <person name="Shah T.M."/>
            <person name="Rai A."/>
            <person name="Jena J.K."/>
        </authorList>
    </citation>
    <scope>NUCLEOTIDE SEQUENCE [LARGE SCALE GENOMIC DNA]</scope>
    <source>
        <strain evidence="19">DASCIFA01</strain>
        <tissue evidence="19">Testis</tissue>
    </source>
</reference>
<gene>
    <name evidence="20" type="ORF">ROHU_023074</name>
    <name evidence="19" type="ORF">ROHU_032392</name>
</gene>
<dbReference type="EMBL" id="QBIY01012564">
    <property type="protein sequence ID" value="RXN23259.1"/>
    <property type="molecule type" value="Genomic_DNA"/>
</dbReference>
<evidence type="ECO:0000256" key="3">
    <source>
        <dbReference type="ARBA" id="ARBA00001946"/>
    </source>
</evidence>
<feature type="domain" description="Guanylate cyclase" evidence="18">
    <location>
        <begin position="266"/>
        <end position="348"/>
    </location>
</feature>
<feature type="transmembrane region" description="Helical" evidence="17">
    <location>
        <begin position="148"/>
        <end position="170"/>
    </location>
</feature>
<evidence type="ECO:0000256" key="14">
    <source>
        <dbReference type="ARBA" id="ARBA00023136"/>
    </source>
</evidence>
<feature type="transmembrane region" description="Helical" evidence="17">
    <location>
        <begin position="176"/>
        <end position="197"/>
    </location>
</feature>
<keyword evidence="8" id="KW-0677">Repeat</keyword>
<dbReference type="Proteomes" id="UP000290572">
    <property type="component" value="Unassembled WGS sequence"/>
</dbReference>
<evidence type="ECO:0000256" key="8">
    <source>
        <dbReference type="ARBA" id="ARBA00022737"/>
    </source>
</evidence>
<dbReference type="GO" id="GO:0035556">
    <property type="term" value="P:intracellular signal transduction"/>
    <property type="evidence" value="ECO:0007669"/>
    <property type="project" value="InterPro"/>
</dbReference>
<keyword evidence="7" id="KW-0479">Metal-binding</keyword>
<dbReference type="STRING" id="84645.A0A498LI04"/>
<organism evidence="19 21">
    <name type="scientific">Labeo rohita</name>
    <name type="common">Indian major carp</name>
    <name type="synonym">Cyprinus rohita</name>
    <dbReference type="NCBI Taxonomy" id="84645"/>
    <lineage>
        <taxon>Eukaryota</taxon>
        <taxon>Metazoa</taxon>
        <taxon>Chordata</taxon>
        <taxon>Craniata</taxon>
        <taxon>Vertebrata</taxon>
        <taxon>Euteleostomi</taxon>
        <taxon>Actinopterygii</taxon>
        <taxon>Neopterygii</taxon>
        <taxon>Teleostei</taxon>
        <taxon>Ostariophysi</taxon>
        <taxon>Cypriniformes</taxon>
        <taxon>Cyprinidae</taxon>
        <taxon>Labeoninae</taxon>
        <taxon>Labeonini</taxon>
        <taxon>Labeo</taxon>
    </lineage>
</organism>
<feature type="transmembrane region" description="Helical" evidence="17">
    <location>
        <begin position="648"/>
        <end position="669"/>
    </location>
</feature>
<feature type="transmembrane region" description="Helical" evidence="17">
    <location>
        <begin position="689"/>
        <end position="705"/>
    </location>
</feature>
<dbReference type="Pfam" id="PF00211">
    <property type="entry name" value="Guanylate_cyc"/>
    <property type="match status" value="2"/>
</dbReference>
<evidence type="ECO:0000256" key="7">
    <source>
        <dbReference type="ARBA" id="ARBA00022723"/>
    </source>
</evidence>
<sequence>MPAPSCIPTPLSPGLRRKQLLWQNAVKHIISQQGLRQQFGVEPARKIHVTDAYIEEINRQIRSKASRGMTKRRSSVARVHPSFFGERSSSSSTQTGASADYVSDADFFVHWGHIIHGVYVPTLRHIFKSRDLEKLYQRHSSHTRRTSLVVTNIIDAAAKLHLLLLYLALVPDSSDMLLGWFTGFFMACAIALCVLVLTCKRSHSPRWLHYAGMASWLSQTAQERLVLSILPRFVALEMIADMTSMDDDLDPQQFHKIYIHQYKDVSILFADIKGFTLLSMNMSAQELVRLLNELFGRFDRLAEEYDCLRIKILGDCYYCVSGVPEPQRAHARCCVEMGLAMISTIRRIHISRATLDCLDGSYQTEDGRGYERNEFLRKHKIDTFLICHKEEDLDEIEADHLKTRQNHRPWNKEVLFSNIIDVISTILASFSHGSYTQLPTSSVSRSTSKEINKRIEHAIDLRSSERMRQEHITPATLVFKDTLIEEKFSQVRDEMFKTNLVCSFIMFLLLMAVQALISVPRLYYWTALQFCLFLLGYLFLLMIVLAEEFKQCPGVLQQFCCWIHENNSMRNLLTVTAIAINFGMALFDMIWCNSSETKEVSTGETEEYQSNQKPLTACTYPEFFVLSAVVSMVTCAVFLRLSSLLKLAFLLLVVAIYTYFIEVSFHMLYVHQPEQEQPSRSHYLRRKGVSILLMAMFVIAVFYNGRRWEATTRLDFLWRLQAQQEVHEMRDLREHNECLLHNILPAHVARHFLERNRNDQELYSQSYDEVGVMFASIAGFNEYYEQKEINHEGVECLRLLNEIIADFDELLEETYFLDIEKIKTIGSCYMAASGLSPDKQSRVVNNWHHLSELVLFALAMQETLTEFNKKHPSNNFQLRVVYLLGIAHGPVVAGVIGATKPQYDIWGMTVNLASRMDSTGVNGRIQVPEATRNILADWGFVLELRGEIYIKGVSERKGHVRTYFISTKRRQLSSNGLTERGKNGRSGRTTLATVVYGLVQAIQREKKKGTNGGFTLPNNNFNNCDIKHHTSP</sequence>
<comment type="subcellular location">
    <subcellularLocation>
        <location evidence="4">Membrane</location>
        <topology evidence="4">Multi-pass membrane protein</topology>
    </subcellularLocation>
</comment>
<feature type="transmembrane region" description="Helical" evidence="17">
    <location>
        <begin position="498"/>
        <end position="517"/>
    </location>
</feature>
<evidence type="ECO:0000256" key="16">
    <source>
        <dbReference type="ARBA" id="ARBA00023239"/>
    </source>
</evidence>
<feature type="transmembrane region" description="Helical" evidence="17">
    <location>
        <begin position="523"/>
        <end position="546"/>
    </location>
</feature>
<evidence type="ECO:0000259" key="18">
    <source>
        <dbReference type="PROSITE" id="PS50125"/>
    </source>
</evidence>
<name>A0A498LI04_LABRO</name>
<evidence type="ECO:0000256" key="15">
    <source>
        <dbReference type="ARBA" id="ARBA00023180"/>
    </source>
</evidence>
<dbReference type="InterPro" id="IPR009398">
    <property type="entry name" value="Adcy_conserved_dom"/>
</dbReference>
<evidence type="ECO:0000256" key="11">
    <source>
        <dbReference type="ARBA" id="ARBA00022842"/>
    </source>
</evidence>
<evidence type="ECO:0000256" key="5">
    <source>
        <dbReference type="ARBA" id="ARBA00012201"/>
    </source>
</evidence>
<dbReference type="CDD" id="cd07302">
    <property type="entry name" value="CHD"/>
    <property type="match status" value="2"/>
</dbReference>
<evidence type="ECO:0000313" key="21">
    <source>
        <dbReference type="Proteomes" id="UP000290572"/>
    </source>
</evidence>
<evidence type="ECO:0000256" key="1">
    <source>
        <dbReference type="ARBA" id="ARBA00001593"/>
    </source>
</evidence>
<dbReference type="SMART" id="SM00044">
    <property type="entry name" value="CYCc"/>
    <property type="match status" value="2"/>
</dbReference>
<dbReference type="Gene3D" id="3.30.70.1230">
    <property type="entry name" value="Nucleotide cyclase"/>
    <property type="match status" value="2"/>
</dbReference>
<dbReference type="PANTHER" id="PTHR45627">
    <property type="entry name" value="ADENYLATE CYCLASE TYPE 1"/>
    <property type="match status" value="1"/>
</dbReference>
<dbReference type="Pfam" id="PF06327">
    <property type="entry name" value="Adcy_cons_dom"/>
    <property type="match status" value="1"/>
</dbReference>
<feature type="transmembrane region" description="Helical" evidence="17">
    <location>
        <begin position="572"/>
        <end position="591"/>
    </location>
</feature>
<feature type="transmembrane region" description="Helical" evidence="17">
    <location>
        <begin position="623"/>
        <end position="641"/>
    </location>
</feature>
<evidence type="ECO:0000256" key="4">
    <source>
        <dbReference type="ARBA" id="ARBA00004141"/>
    </source>
</evidence>
<feature type="transmembrane region" description="Helical" evidence="17">
    <location>
        <begin position="108"/>
        <end position="127"/>
    </location>
</feature>
<keyword evidence="21" id="KW-1185">Reference proteome</keyword>
<evidence type="ECO:0000313" key="19">
    <source>
        <dbReference type="EMBL" id="RXN07472.1"/>
    </source>
</evidence>
<keyword evidence="11" id="KW-0460">Magnesium</keyword>